<evidence type="ECO:0000313" key="2">
    <source>
        <dbReference type="EMBL" id="TDS12178.1"/>
    </source>
</evidence>
<gene>
    <name evidence="2" type="ORF">B0I21_10633</name>
</gene>
<sequence>MKLVSNYDIGFGRPSLEVMGKTATGATLMISNVSVIADFFCLLSLVDYLTSINLLSLSILNFNPLVISSTSNIFERFAFRGSLPL</sequence>
<keyword evidence="1" id="KW-0472">Membrane</keyword>
<dbReference type="AlphaFoldDB" id="A0A4V3E178"/>
<keyword evidence="1" id="KW-0812">Transmembrane</keyword>
<organism evidence="2 3">
    <name type="scientific">Sphingobacterium paludis</name>
    <dbReference type="NCBI Taxonomy" id="1476465"/>
    <lineage>
        <taxon>Bacteria</taxon>
        <taxon>Pseudomonadati</taxon>
        <taxon>Bacteroidota</taxon>
        <taxon>Sphingobacteriia</taxon>
        <taxon>Sphingobacteriales</taxon>
        <taxon>Sphingobacteriaceae</taxon>
        <taxon>Sphingobacterium</taxon>
    </lineage>
</organism>
<comment type="caution">
    <text evidence="2">The sequence shown here is derived from an EMBL/GenBank/DDBJ whole genome shotgun (WGS) entry which is preliminary data.</text>
</comment>
<evidence type="ECO:0000313" key="3">
    <source>
        <dbReference type="Proteomes" id="UP000294752"/>
    </source>
</evidence>
<name>A0A4V3E178_9SPHI</name>
<keyword evidence="1" id="KW-1133">Transmembrane helix</keyword>
<protein>
    <submittedName>
        <fullName evidence="2">Uncharacterized protein</fullName>
    </submittedName>
</protein>
<proteinExistence type="predicted"/>
<accession>A0A4V3E178</accession>
<keyword evidence="3" id="KW-1185">Reference proteome</keyword>
<dbReference type="EMBL" id="SNZV01000006">
    <property type="protein sequence ID" value="TDS12178.1"/>
    <property type="molecule type" value="Genomic_DNA"/>
</dbReference>
<evidence type="ECO:0000256" key="1">
    <source>
        <dbReference type="SAM" id="Phobius"/>
    </source>
</evidence>
<feature type="transmembrane region" description="Helical" evidence="1">
    <location>
        <begin position="52"/>
        <end position="74"/>
    </location>
</feature>
<dbReference type="Proteomes" id="UP000294752">
    <property type="component" value="Unassembled WGS sequence"/>
</dbReference>
<reference evidence="2 3" key="1">
    <citation type="submission" date="2019-03" db="EMBL/GenBank/DDBJ databases">
        <title>Genomic Encyclopedia of Type Strains, Phase III (KMG-III): the genomes of soil and plant-associated and newly described type strains.</title>
        <authorList>
            <person name="Whitman W."/>
        </authorList>
    </citation>
    <scope>NUCLEOTIDE SEQUENCE [LARGE SCALE GENOMIC DNA]</scope>
    <source>
        <strain evidence="2 3">CGMCC 1.12801</strain>
    </source>
</reference>
<feature type="transmembrane region" description="Helical" evidence="1">
    <location>
        <begin position="23"/>
        <end position="46"/>
    </location>
</feature>